<dbReference type="NCBIfam" id="TIGR01640">
    <property type="entry name" value="F_box_assoc_1"/>
    <property type="match status" value="1"/>
</dbReference>
<dbReference type="SUPFAM" id="SSF81383">
    <property type="entry name" value="F-box domain"/>
    <property type="match status" value="1"/>
</dbReference>
<feature type="compositionally biased region" description="Basic and acidic residues" evidence="1">
    <location>
        <begin position="418"/>
        <end position="436"/>
    </location>
</feature>
<dbReference type="InterPro" id="IPR050796">
    <property type="entry name" value="SCF_F-box_component"/>
</dbReference>
<dbReference type="PANTHER" id="PTHR31672:SF10">
    <property type="entry name" value="F-BOX DOMAIN-CONTAINING PROTEIN"/>
    <property type="match status" value="1"/>
</dbReference>
<organism evidence="3 4">
    <name type="scientific">Rubroshorea leprosula</name>
    <dbReference type="NCBI Taxonomy" id="152421"/>
    <lineage>
        <taxon>Eukaryota</taxon>
        <taxon>Viridiplantae</taxon>
        <taxon>Streptophyta</taxon>
        <taxon>Embryophyta</taxon>
        <taxon>Tracheophyta</taxon>
        <taxon>Spermatophyta</taxon>
        <taxon>Magnoliopsida</taxon>
        <taxon>eudicotyledons</taxon>
        <taxon>Gunneridae</taxon>
        <taxon>Pentapetalae</taxon>
        <taxon>rosids</taxon>
        <taxon>malvids</taxon>
        <taxon>Malvales</taxon>
        <taxon>Dipterocarpaceae</taxon>
        <taxon>Rubroshorea</taxon>
    </lineage>
</organism>
<dbReference type="SMART" id="SM00256">
    <property type="entry name" value="FBOX"/>
    <property type="match status" value="1"/>
</dbReference>
<gene>
    <name evidence="3" type="ORF">SLEP1_g49895</name>
</gene>
<dbReference type="InterPro" id="IPR036047">
    <property type="entry name" value="F-box-like_dom_sf"/>
</dbReference>
<comment type="caution">
    <text evidence="3">The sequence shown here is derived from an EMBL/GenBank/DDBJ whole genome shotgun (WGS) entry which is preliminary data.</text>
</comment>
<feature type="region of interest" description="Disordered" evidence="1">
    <location>
        <begin position="406"/>
        <end position="497"/>
    </location>
</feature>
<dbReference type="AlphaFoldDB" id="A0AAV5LY92"/>
<dbReference type="InterPro" id="IPR001810">
    <property type="entry name" value="F-box_dom"/>
</dbReference>
<reference evidence="3 4" key="1">
    <citation type="journal article" date="2021" name="Commun. Biol.">
        <title>The genome of Shorea leprosula (Dipterocarpaceae) highlights the ecological relevance of drought in aseasonal tropical rainforests.</title>
        <authorList>
            <person name="Ng K.K.S."/>
            <person name="Kobayashi M.J."/>
            <person name="Fawcett J.A."/>
            <person name="Hatakeyama M."/>
            <person name="Paape T."/>
            <person name="Ng C.H."/>
            <person name="Ang C.C."/>
            <person name="Tnah L.H."/>
            <person name="Lee C.T."/>
            <person name="Nishiyama T."/>
            <person name="Sese J."/>
            <person name="O'Brien M.J."/>
            <person name="Copetti D."/>
            <person name="Mohd Noor M.I."/>
            <person name="Ong R.C."/>
            <person name="Putra M."/>
            <person name="Sireger I.Z."/>
            <person name="Indrioko S."/>
            <person name="Kosugi Y."/>
            <person name="Izuno A."/>
            <person name="Isagi Y."/>
            <person name="Lee S.L."/>
            <person name="Shimizu K.K."/>
        </authorList>
    </citation>
    <scope>NUCLEOTIDE SEQUENCE [LARGE SCALE GENOMIC DNA]</scope>
    <source>
        <strain evidence="3">214</strain>
    </source>
</reference>
<feature type="compositionally biased region" description="Polar residues" evidence="1">
    <location>
        <begin position="467"/>
        <end position="497"/>
    </location>
</feature>
<evidence type="ECO:0000256" key="1">
    <source>
        <dbReference type="SAM" id="MobiDB-lite"/>
    </source>
</evidence>
<name>A0AAV5LY92_9ROSI</name>
<feature type="domain" description="F-box" evidence="2">
    <location>
        <begin position="11"/>
        <end position="51"/>
    </location>
</feature>
<dbReference type="EMBL" id="BPVZ01000159">
    <property type="protein sequence ID" value="GKV42499.1"/>
    <property type="molecule type" value="Genomic_DNA"/>
</dbReference>
<protein>
    <recommendedName>
        <fullName evidence="2">F-box domain-containing protein</fullName>
    </recommendedName>
</protein>
<dbReference type="InterPro" id="IPR006527">
    <property type="entry name" value="F-box-assoc_dom_typ1"/>
</dbReference>
<dbReference type="Proteomes" id="UP001054252">
    <property type="component" value="Unassembled WGS sequence"/>
</dbReference>
<dbReference type="InterPro" id="IPR017451">
    <property type="entry name" value="F-box-assoc_interact_dom"/>
</dbReference>
<accession>A0AAV5LY92</accession>
<evidence type="ECO:0000313" key="4">
    <source>
        <dbReference type="Proteomes" id="UP001054252"/>
    </source>
</evidence>
<dbReference type="Gene3D" id="1.20.1280.50">
    <property type="match status" value="1"/>
</dbReference>
<proteinExistence type="predicted"/>
<evidence type="ECO:0000259" key="2">
    <source>
        <dbReference type="SMART" id="SM00256"/>
    </source>
</evidence>
<evidence type="ECO:0000313" key="3">
    <source>
        <dbReference type="EMBL" id="GKV42499.1"/>
    </source>
</evidence>
<keyword evidence="4" id="KW-1185">Reference proteome</keyword>
<dbReference type="Pfam" id="PF00646">
    <property type="entry name" value="F-box"/>
    <property type="match status" value="1"/>
</dbReference>
<sequence length="497" mass="55210">MSKQGNVGFDFPEDVFVHIFLNLPIKAILICTCVCKTWNAIIKGPSFISSHLNHSISWHKESNIPLCLLRYCSLHTLKERYSLRFDTQELGKYARIHFPYRSHFGFKIFGSCNGLVCLLGGKSYSTEHLILWNPVIRKSMILPKRGLTGLDSVGLGSDSGTNDYKVLVVSPLKNVSIKAELYSLKANTWKRLRDVESQCQMVTNGPMAFLNGILHFVAYRFQNLILGFDVGGEVCREIMLPDRLAHCHLSDLSVKVCADSLSVLFSSDTNRVFQIWVMKEYGVEGSWTQLSNITMLPWSPLPRVLCFRKNGHVLLSVANGYLMNSPAQIVSYDPKHRMREVLDIQGKHDWFFVDSYIESLVLLDKGNDLSLWYQENGSCDAYEESDDGASSSAACAMYLQGTTSSATSTRSAMDDLCDDSRNDENADLREDSEARSSDYSSGEARKDTSASGASKDLSKGEAAANEELSNNVADDSSFHVSNELGGNTNGTNDAPSK</sequence>
<dbReference type="PANTHER" id="PTHR31672">
    <property type="entry name" value="BNACNNG10540D PROTEIN"/>
    <property type="match status" value="1"/>
</dbReference>
<dbReference type="Pfam" id="PF07734">
    <property type="entry name" value="FBA_1"/>
    <property type="match status" value="1"/>
</dbReference>